<sequence>MKHRQTLLTGAPVTSRISNIQYPISNIQKHSRIDIYFKID</sequence>
<keyword evidence="2" id="KW-1185">Reference proteome</keyword>
<reference evidence="1 2" key="1">
    <citation type="submission" date="2023-04" db="EMBL/GenBank/DDBJ databases">
        <title>Spirochaete genome identified in red abalone sample constitutes a novel genus.</title>
        <authorList>
            <person name="Sharma S.P."/>
            <person name="Purcell C.M."/>
            <person name="Hyde J.R."/>
            <person name="Severin A.J."/>
        </authorList>
    </citation>
    <scope>NUCLEOTIDE SEQUENCE [LARGE SCALE GENOMIC DNA]</scope>
    <source>
        <strain evidence="1 2">SP-2023</strain>
    </source>
</reference>
<dbReference type="RefSeq" id="WP_326928486.1">
    <property type="nucleotide sequence ID" value="NZ_CP123443.1"/>
</dbReference>
<protein>
    <submittedName>
        <fullName evidence="1">Uncharacterized protein</fullName>
    </submittedName>
</protein>
<evidence type="ECO:0000313" key="2">
    <source>
        <dbReference type="Proteomes" id="UP001228690"/>
    </source>
</evidence>
<proteinExistence type="predicted"/>
<dbReference type="Proteomes" id="UP001228690">
    <property type="component" value="Chromosome"/>
</dbReference>
<name>A0ABY8MJS6_9SPIO</name>
<accession>A0ABY8MJS6</accession>
<dbReference type="EMBL" id="CP123443">
    <property type="protein sequence ID" value="WGK70277.1"/>
    <property type="molecule type" value="Genomic_DNA"/>
</dbReference>
<evidence type="ECO:0000313" key="1">
    <source>
        <dbReference type="EMBL" id="WGK70277.1"/>
    </source>
</evidence>
<organism evidence="1 2">
    <name type="scientific">Candidatus Haliotispira prima</name>
    <dbReference type="NCBI Taxonomy" id="3034016"/>
    <lineage>
        <taxon>Bacteria</taxon>
        <taxon>Pseudomonadati</taxon>
        <taxon>Spirochaetota</taxon>
        <taxon>Spirochaetia</taxon>
        <taxon>Spirochaetales</taxon>
        <taxon>Spirochaetaceae</taxon>
        <taxon>Candidatus Haliotispira</taxon>
    </lineage>
</organism>
<gene>
    <name evidence="1" type="ORF">P0082_05300</name>
</gene>